<evidence type="ECO:0000256" key="3">
    <source>
        <dbReference type="ARBA" id="ARBA00022448"/>
    </source>
</evidence>
<dbReference type="Pfam" id="PF04066">
    <property type="entry name" value="MrpF_PhaF"/>
    <property type="match status" value="1"/>
</dbReference>
<keyword evidence="4" id="KW-1003">Cell membrane</keyword>
<proteinExistence type="inferred from homology"/>
<evidence type="ECO:0000256" key="8">
    <source>
        <dbReference type="SAM" id="Phobius"/>
    </source>
</evidence>
<evidence type="ECO:0000256" key="4">
    <source>
        <dbReference type="ARBA" id="ARBA00022475"/>
    </source>
</evidence>
<feature type="transmembrane region" description="Helical" evidence="8">
    <location>
        <begin position="62"/>
        <end position="79"/>
    </location>
</feature>
<evidence type="ECO:0000313" key="9">
    <source>
        <dbReference type="EMBL" id="KPL15788.1"/>
    </source>
</evidence>
<comment type="caution">
    <text evidence="9">The sequence shown here is derived from an EMBL/GenBank/DDBJ whole genome shotgun (WGS) entry which is preliminary data.</text>
</comment>
<dbReference type="EMBL" id="LJVE01000005">
    <property type="protein sequence ID" value="KPL15788.1"/>
    <property type="molecule type" value="Genomic_DNA"/>
</dbReference>
<keyword evidence="7 8" id="KW-0472">Membrane</keyword>
<keyword evidence="3" id="KW-0813">Transport</keyword>
<gene>
    <name evidence="9" type="ORF">AMJ74_00675</name>
</gene>
<evidence type="ECO:0000256" key="7">
    <source>
        <dbReference type="ARBA" id="ARBA00023136"/>
    </source>
</evidence>
<comment type="similarity">
    <text evidence="2">Belongs to the CPA3 antiporters (TC 2.A.63) subunit F family.</text>
</comment>
<evidence type="ECO:0000256" key="2">
    <source>
        <dbReference type="ARBA" id="ARBA00009212"/>
    </source>
</evidence>
<accession>A0A0S8K2V2</accession>
<dbReference type="GO" id="GO:0005886">
    <property type="term" value="C:plasma membrane"/>
    <property type="evidence" value="ECO:0007669"/>
    <property type="project" value="UniProtKB-SubCell"/>
</dbReference>
<protein>
    <submittedName>
        <fullName evidence="9">Cation:proton antiporter</fullName>
    </submittedName>
</protein>
<organism evidence="9 10">
    <name type="scientific">candidate division WOR_3 bacterium SM1_77</name>
    <dbReference type="NCBI Taxonomy" id="1703778"/>
    <lineage>
        <taxon>Bacteria</taxon>
        <taxon>Bacteria division WOR-3</taxon>
    </lineage>
</organism>
<comment type="subcellular location">
    <subcellularLocation>
        <location evidence="1">Cell membrane</location>
        <topology evidence="1">Multi-pass membrane protein</topology>
    </subcellularLocation>
</comment>
<dbReference type="NCBIfam" id="NF009246">
    <property type="entry name" value="PRK12599.1-5"/>
    <property type="match status" value="1"/>
</dbReference>
<dbReference type="GO" id="GO:0015385">
    <property type="term" value="F:sodium:proton antiporter activity"/>
    <property type="evidence" value="ECO:0007669"/>
    <property type="project" value="TreeGrafter"/>
</dbReference>
<dbReference type="PANTHER" id="PTHR34702">
    <property type="entry name" value="NA(+)/H(+) ANTIPORTER SUBUNIT F1"/>
    <property type="match status" value="1"/>
</dbReference>
<feature type="transmembrane region" description="Helical" evidence="8">
    <location>
        <begin position="34"/>
        <end position="56"/>
    </location>
</feature>
<evidence type="ECO:0000256" key="1">
    <source>
        <dbReference type="ARBA" id="ARBA00004651"/>
    </source>
</evidence>
<dbReference type="InterPro" id="IPR007208">
    <property type="entry name" value="MrpF/PhaF-like"/>
</dbReference>
<dbReference type="Proteomes" id="UP000050975">
    <property type="component" value="Unassembled WGS sequence"/>
</dbReference>
<dbReference type="AlphaFoldDB" id="A0A0S8K2V2"/>
<keyword evidence="5 8" id="KW-0812">Transmembrane</keyword>
<sequence length="84" mass="9148">MIETIYLVIIGIGVIFCFLRMLKGPTAPDRAVALDTAVTVTTALLVFIGFIFHRHVYLDVSLVYAVLTFVGSVAIARYLEGGTL</sequence>
<dbReference type="PANTHER" id="PTHR34702:SF1">
    <property type="entry name" value="NA(+)_H(+) ANTIPORTER SUBUNIT F"/>
    <property type="match status" value="1"/>
</dbReference>
<keyword evidence="6 8" id="KW-1133">Transmembrane helix</keyword>
<evidence type="ECO:0000313" key="10">
    <source>
        <dbReference type="Proteomes" id="UP000050975"/>
    </source>
</evidence>
<evidence type="ECO:0000256" key="6">
    <source>
        <dbReference type="ARBA" id="ARBA00022989"/>
    </source>
</evidence>
<evidence type="ECO:0000256" key="5">
    <source>
        <dbReference type="ARBA" id="ARBA00022692"/>
    </source>
</evidence>
<feature type="transmembrane region" description="Helical" evidence="8">
    <location>
        <begin position="6"/>
        <end position="22"/>
    </location>
</feature>
<name>A0A0S8K2V2_UNCW3</name>
<reference evidence="9 10" key="1">
    <citation type="journal article" date="2015" name="Microbiome">
        <title>Genomic resolution of linkages in carbon, nitrogen, and sulfur cycling among widespread estuary sediment bacteria.</title>
        <authorList>
            <person name="Baker B.J."/>
            <person name="Lazar C.S."/>
            <person name="Teske A.P."/>
            <person name="Dick G.J."/>
        </authorList>
    </citation>
    <scope>NUCLEOTIDE SEQUENCE [LARGE SCALE GENOMIC DNA]</scope>
    <source>
        <strain evidence="9">SM1_77</strain>
    </source>
</reference>